<name>A0A212KKI3_9PROT</name>
<organism evidence="2">
    <name type="scientific">uncultured Alphaproteobacteria bacterium</name>
    <dbReference type="NCBI Taxonomy" id="91750"/>
    <lineage>
        <taxon>Bacteria</taxon>
        <taxon>Pseudomonadati</taxon>
        <taxon>Pseudomonadota</taxon>
        <taxon>Alphaproteobacteria</taxon>
        <taxon>environmental samples</taxon>
    </lineage>
</organism>
<dbReference type="Gene3D" id="3.90.320.10">
    <property type="match status" value="1"/>
</dbReference>
<dbReference type="SUPFAM" id="SSF52540">
    <property type="entry name" value="P-loop containing nucleoside triphosphate hydrolases"/>
    <property type="match status" value="1"/>
</dbReference>
<evidence type="ECO:0000259" key="1">
    <source>
        <dbReference type="Pfam" id="PF12705"/>
    </source>
</evidence>
<dbReference type="InterPro" id="IPR027417">
    <property type="entry name" value="P-loop_NTPase"/>
</dbReference>
<feature type="domain" description="PD-(D/E)XK endonuclease-like" evidence="1">
    <location>
        <begin position="705"/>
        <end position="943"/>
    </location>
</feature>
<dbReference type="InterPro" id="IPR038726">
    <property type="entry name" value="PDDEXK_AddAB-type"/>
</dbReference>
<sequence length="977" mass="104179">MRPVYTVDPDRGFADSLAEGILARHGGAPIGLARVTVLLPTRRACRSLREAFLRRGGGAPMILPQMLPLGEVDEDELAFVDAGLDLAPAVSPLARRAMLARLIGAAADPATGEPPSVDQALGLAEALALLLDQVQAEELEFARLDRIGRELPAHWQRVVAVLRTITEVWPQVLAELGRLDPMARRVALMRVRAAAWAADPPNGPVIAAGSTGSHPATARLMAVVANLPEGAVVLPGLDRAIDDASWDALDPTHPQHGLKRLLATLGVARAEVGDWIAPAAAPPRRALLREAFRPAATAEAWTRAEVPAEALAGMRRADCATPREEAAVIALILREALETPGRTAALVTPDRDLAQRVAAEMRRWGVEIDDSAGVPLGQTGVGRFLRLVAEAAAEGFAPVTLLALLRHPLCALNRGVNARAVADFDRLLARGPKPAPGWDDYRRRLDALEGEISSHAALGLHWLVETLAAATRGLSAALAGGDAPLPELMRAHLACAEALAGDVETEGWEALWRGDDGEAMRAFAAEALEATAPLGPVPPALYPRVFESLIATIAVRPRFGGHPRVHVLGPLEARMQAADVVVLGGMNEGLWPRRPAPDPWMSRKMREEFGLPAPERRIGLAAHDVWMACGAAEVVFTRAEKAGGAPTEPSRWLRRLDAVLAAAGRGGLATGPWLDWARALDAAPAVVAPPRPPTPCPPVSARPRRLSATHVETLRRDAYGIYAKYVLGLRRLDDREAEASPADLGNLMHGVLESFVRDGGSSVDPDARAQLQALADAALDRHEVPTELAPFWRARVGRALDWFVAADAARRPEIAATVVEKWGEWSFVPPSGLPFTVFAKADRIDLDAAGAATVIDYKTGAPPTQTAVAAGYSPQLPLEALIVRENGFADVRASGVAGLEYWRVNGAGAGGKVTALKDVEALMAEAEDGIRALVAHYDRPETKYIPRAAEGQAPDYSDYLLLERVAEWKAAETEGGE</sequence>
<dbReference type="EMBL" id="FLUO01000002">
    <property type="protein sequence ID" value="SBW12095.1"/>
    <property type="molecule type" value="Genomic_DNA"/>
</dbReference>
<proteinExistence type="predicted"/>
<evidence type="ECO:0000313" key="2">
    <source>
        <dbReference type="EMBL" id="SBW12095.1"/>
    </source>
</evidence>
<reference evidence="2" key="1">
    <citation type="submission" date="2016-04" db="EMBL/GenBank/DDBJ databases">
        <authorList>
            <person name="Evans L.H."/>
            <person name="Alamgir A."/>
            <person name="Owens N."/>
            <person name="Weber N.D."/>
            <person name="Virtaneva K."/>
            <person name="Barbian K."/>
            <person name="Babar A."/>
            <person name="Rosenke K."/>
        </authorList>
    </citation>
    <scope>NUCLEOTIDE SEQUENCE</scope>
    <source>
        <strain evidence="2">86</strain>
    </source>
</reference>
<dbReference type="AlphaFoldDB" id="A0A212KKI3"/>
<dbReference type="NCBIfam" id="TIGR02786">
    <property type="entry name" value="addB_alphas"/>
    <property type="match status" value="1"/>
</dbReference>
<dbReference type="Pfam" id="PF12705">
    <property type="entry name" value="PDDEXK_1"/>
    <property type="match status" value="1"/>
</dbReference>
<protein>
    <submittedName>
        <fullName evidence="2">ATP-dependent nuclease subunit B</fullName>
    </submittedName>
</protein>
<gene>
    <name evidence="2" type="ORF">KL86APRO_20441</name>
</gene>
<accession>A0A212KKI3</accession>
<dbReference type="InterPro" id="IPR011604">
    <property type="entry name" value="PDDEXK-like_dom_sf"/>
</dbReference>
<dbReference type="InterPro" id="IPR014153">
    <property type="entry name" value="Ds_break_AddB"/>
</dbReference>